<dbReference type="EMBL" id="DS995702">
    <property type="protein sequence ID" value="EEQ29936.1"/>
    <property type="molecule type" value="Genomic_DNA"/>
</dbReference>
<keyword evidence="5" id="KW-0456">Lyase</keyword>
<dbReference type="InterPro" id="IPR015421">
    <property type="entry name" value="PyrdxlP-dep_Trfase_major"/>
</dbReference>
<dbReference type="PRINTS" id="PR00800">
    <property type="entry name" value="YHDCRBOXLASE"/>
</dbReference>
<dbReference type="PANTHER" id="PTHR11999">
    <property type="entry name" value="GROUP II PYRIDOXAL-5-PHOSPHATE DECARBOXYLASE"/>
    <property type="match status" value="1"/>
</dbReference>
<keyword evidence="8" id="KW-1185">Reference proteome</keyword>
<evidence type="ECO:0000256" key="6">
    <source>
        <dbReference type="PIRSR" id="PIRSR602129-50"/>
    </source>
</evidence>
<evidence type="ECO:0000313" key="8">
    <source>
        <dbReference type="Proteomes" id="UP000002035"/>
    </source>
</evidence>
<evidence type="ECO:0000256" key="5">
    <source>
        <dbReference type="ARBA" id="ARBA00023239"/>
    </source>
</evidence>
<sequence length="619" mass="68835">MGIVWRSWSIELVIVTPQPEAGGWYRLGGIRVRGYRVAYMLWHAVLRCYVLALELYVRMELGGSCSIGAAPGSVEEQEDGYDEESATACDQHQSCAMFDLSLVVFVQRELEAGMQNSHLDESSGWLLVALNLVTEFMPVELQVPSLPSQQVLPDVEPGYLKSRLPSTAPQEAEPWNQIQADIEKKIKPGVTHWQSPNFMAFFPATVTYPSILGEMYSAAFNAPAFNWLCSPVVTELEIAVMDWLAKALGLPDCFLSTSPTRGGGVIQGSASEAVITVMVAARERYARGIVRAEGLDEGSEQWEDRVIEVKSKLVSLGSDQAHSCTAKGARIVSTRHRTVPTRLKDNFAMTGAALREVLEKCERDGLIPYYLTTTLGTTSTCATDRFAEIKAVLSEKEAWKKIWVHVDAAYAGAALICDEYQYITKEWSEGVDSFNFNMHKWLLVDLTSALDITPHYLRNPHSDAGAVTDYRNWQLPLGRRFRSLKIWFVLRSYGLKAMQAHIRKGVDLGKTFTDLIRSQGDLFEIVTPPAFGLTVFRVTEDAARQVGGSDSNSVTREVYERVNAGKEVYLTSSVVGGIYVIRVVSANELAEEKYIKNAFNILVRVTKEVLDNQTAITKN</sequence>
<keyword evidence="3" id="KW-0210">Decarboxylase</keyword>
<dbReference type="VEuPathDB" id="FungiDB:MCYG_02755"/>
<dbReference type="SUPFAM" id="SSF53383">
    <property type="entry name" value="PLP-dependent transferases"/>
    <property type="match status" value="1"/>
</dbReference>
<dbReference type="HOGENOM" id="CLU_011856_3_1_1"/>
<evidence type="ECO:0000256" key="2">
    <source>
        <dbReference type="ARBA" id="ARBA00009533"/>
    </source>
</evidence>
<dbReference type="Pfam" id="PF00282">
    <property type="entry name" value="Pyridoxal_deC"/>
    <property type="match status" value="1"/>
</dbReference>
<dbReference type="AlphaFoldDB" id="C5FGQ1"/>
<name>C5FGQ1_ARTOC</name>
<organism evidence="7 8">
    <name type="scientific">Arthroderma otae (strain ATCC MYA-4605 / CBS 113480)</name>
    <name type="common">Microsporum canis</name>
    <dbReference type="NCBI Taxonomy" id="554155"/>
    <lineage>
        <taxon>Eukaryota</taxon>
        <taxon>Fungi</taxon>
        <taxon>Dikarya</taxon>
        <taxon>Ascomycota</taxon>
        <taxon>Pezizomycotina</taxon>
        <taxon>Eurotiomycetes</taxon>
        <taxon>Eurotiomycetidae</taxon>
        <taxon>Onygenales</taxon>
        <taxon>Arthrodermataceae</taxon>
        <taxon>Microsporum</taxon>
    </lineage>
</organism>
<dbReference type="OrthoDB" id="639767at2759"/>
<dbReference type="GO" id="GO:0019752">
    <property type="term" value="P:carboxylic acid metabolic process"/>
    <property type="evidence" value="ECO:0007669"/>
    <property type="project" value="InterPro"/>
</dbReference>
<keyword evidence="4 6" id="KW-0663">Pyridoxal phosphate</keyword>
<dbReference type="GO" id="GO:0006520">
    <property type="term" value="P:amino acid metabolic process"/>
    <property type="evidence" value="ECO:0007669"/>
    <property type="project" value="InterPro"/>
</dbReference>
<comment type="similarity">
    <text evidence="2">Belongs to the group II decarboxylase family.</text>
</comment>
<reference evidence="8" key="1">
    <citation type="journal article" date="2012" name="MBio">
        <title>Comparative genome analysis of Trichophyton rubrum and related dermatophytes reveals candidate genes involved in infection.</title>
        <authorList>
            <person name="Martinez D.A."/>
            <person name="Oliver B.G."/>
            <person name="Graeser Y."/>
            <person name="Goldberg J.M."/>
            <person name="Li W."/>
            <person name="Martinez-Rossi N.M."/>
            <person name="Monod M."/>
            <person name="Shelest E."/>
            <person name="Barton R.C."/>
            <person name="Birch E."/>
            <person name="Brakhage A.A."/>
            <person name="Chen Z."/>
            <person name="Gurr S.J."/>
            <person name="Heiman D."/>
            <person name="Heitman J."/>
            <person name="Kosti I."/>
            <person name="Rossi A."/>
            <person name="Saif S."/>
            <person name="Samalova M."/>
            <person name="Saunders C.W."/>
            <person name="Shea T."/>
            <person name="Summerbell R.C."/>
            <person name="Xu J."/>
            <person name="Young S."/>
            <person name="Zeng Q."/>
            <person name="Birren B.W."/>
            <person name="Cuomo C.A."/>
            <person name="White T.C."/>
        </authorList>
    </citation>
    <scope>NUCLEOTIDE SEQUENCE [LARGE SCALE GENOMIC DNA]</scope>
    <source>
        <strain evidence="8">ATCC MYA-4605 / CBS 113480</strain>
    </source>
</reference>
<comment type="cofactor">
    <cofactor evidence="1 6">
        <name>pyridoxal 5'-phosphate</name>
        <dbReference type="ChEBI" id="CHEBI:597326"/>
    </cofactor>
</comment>
<dbReference type="GeneID" id="9223033"/>
<dbReference type="InterPro" id="IPR002129">
    <property type="entry name" value="PyrdxlP-dep_de-COase"/>
</dbReference>
<dbReference type="Gene3D" id="3.40.640.10">
    <property type="entry name" value="Type I PLP-dependent aspartate aminotransferase-like (Major domain)"/>
    <property type="match status" value="1"/>
</dbReference>
<evidence type="ECO:0000256" key="1">
    <source>
        <dbReference type="ARBA" id="ARBA00001933"/>
    </source>
</evidence>
<dbReference type="InterPro" id="IPR015422">
    <property type="entry name" value="PyrdxlP-dep_Trfase_small"/>
</dbReference>
<dbReference type="Proteomes" id="UP000002035">
    <property type="component" value="Unassembled WGS sequence"/>
</dbReference>
<evidence type="ECO:0000256" key="3">
    <source>
        <dbReference type="ARBA" id="ARBA00022793"/>
    </source>
</evidence>
<evidence type="ECO:0000256" key="4">
    <source>
        <dbReference type="ARBA" id="ARBA00022898"/>
    </source>
</evidence>
<evidence type="ECO:0000313" key="7">
    <source>
        <dbReference type="EMBL" id="EEQ29936.1"/>
    </source>
</evidence>
<feature type="modified residue" description="N6-(pyridoxal phosphate)lysine" evidence="6">
    <location>
        <position position="440"/>
    </location>
</feature>
<dbReference type="OMA" id="ERDPSHY"/>
<dbReference type="Gene3D" id="3.90.1150.10">
    <property type="entry name" value="Aspartate Aminotransferase, domain 1"/>
    <property type="match status" value="1"/>
</dbReference>
<dbReference type="GO" id="GO:0005737">
    <property type="term" value="C:cytoplasm"/>
    <property type="evidence" value="ECO:0007669"/>
    <property type="project" value="TreeGrafter"/>
</dbReference>
<dbReference type="STRING" id="554155.C5FGQ1"/>
<proteinExistence type="inferred from homology"/>
<dbReference type="RefSeq" id="XP_002849821.1">
    <property type="nucleotide sequence ID" value="XM_002849775.1"/>
</dbReference>
<dbReference type="InterPro" id="IPR015424">
    <property type="entry name" value="PyrdxlP-dep_Trfase"/>
</dbReference>
<dbReference type="GO" id="GO:0016831">
    <property type="term" value="F:carboxy-lyase activity"/>
    <property type="evidence" value="ECO:0007669"/>
    <property type="project" value="UniProtKB-KW"/>
</dbReference>
<dbReference type="Gene3D" id="1.20.1340.10">
    <property type="entry name" value="dopa decarboxylase, N-terminal domain"/>
    <property type="match status" value="1"/>
</dbReference>
<dbReference type="GO" id="GO:0030170">
    <property type="term" value="F:pyridoxal phosphate binding"/>
    <property type="evidence" value="ECO:0007669"/>
    <property type="project" value="InterPro"/>
</dbReference>
<gene>
    <name evidence="7" type="ORF">MCYG_02755</name>
</gene>
<protein>
    <submittedName>
        <fullName evidence="7">Aromatic-L-amino-acid decarboxylase</fullName>
    </submittedName>
</protein>
<dbReference type="PANTHER" id="PTHR11999:SF70">
    <property type="entry name" value="MIP05841P"/>
    <property type="match status" value="1"/>
</dbReference>
<accession>C5FGQ1</accession>
<dbReference type="eggNOG" id="KOG0628">
    <property type="taxonomic scope" value="Eukaryota"/>
</dbReference>
<dbReference type="InterPro" id="IPR010977">
    <property type="entry name" value="Aromatic_deC"/>
</dbReference>